<dbReference type="Proteomes" id="UP000828390">
    <property type="component" value="Unassembled WGS sequence"/>
</dbReference>
<reference evidence="1" key="2">
    <citation type="submission" date="2020-11" db="EMBL/GenBank/DDBJ databases">
        <authorList>
            <person name="McCartney M.A."/>
            <person name="Auch B."/>
            <person name="Kono T."/>
            <person name="Mallez S."/>
            <person name="Becker A."/>
            <person name="Gohl D.M."/>
            <person name="Silverstein K.A.T."/>
            <person name="Koren S."/>
            <person name="Bechman K.B."/>
            <person name="Herman A."/>
            <person name="Abrahante J.E."/>
            <person name="Garbe J."/>
        </authorList>
    </citation>
    <scope>NUCLEOTIDE SEQUENCE</scope>
    <source>
        <strain evidence="1">Duluth1</strain>
        <tissue evidence="1">Whole animal</tissue>
    </source>
</reference>
<dbReference type="AlphaFoldDB" id="A0A9D4NH32"/>
<reference evidence="1" key="1">
    <citation type="journal article" date="2019" name="bioRxiv">
        <title>The Genome of the Zebra Mussel, Dreissena polymorpha: A Resource for Invasive Species Research.</title>
        <authorList>
            <person name="McCartney M.A."/>
            <person name="Auch B."/>
            <person name="Kono T."/>
            <person name="Mallez S."/>
            <person name="Zhang Y."/>
            <person name="Obille A."/>
            <person name="Becker A."/>
            <person name="Abrahante J.E."/>
            <person name="Garbe J."/>
            <person name="Badalamenti J.P."/>
            <person name="Herman A."/>
            <person name="Mangelson H."/>
            <person name="Liachko I."/>
            <person name="Sullivan S."/>
            <person name="Sone E.D."/>
            <person name="Koren S."/>
            <person name="Silverstein K.A.T."/>
            <person name="Beckman K.B."/>
            <person name="Gohl D.M."/>
        </authorList>
    </citation>
    <scope>NUCLEOTIDE SEQUENCE</scope>
    <source>
        <strain evidence="1">Duluth1</strain>
        <tissue evidence="1">Whole animal</tissue>
    </source>
</reference>
<sequence length="57" mass="6532">MLRIYCRTELFNDADFLSQEVKGEELEVWGGVVLDWGSCRRDLCGCWANSISMLVLC</sequence>
<evidence type="ECO:0000313" key="2">
    <source>
        <dbReference type="Proteomes" id="UP000828390"/>
    </source>
</evidence>
<dbReference type="EMBL" id="JAIWYP010000001">
    <property type="protein sequence ID" value="KAH3894576.1"/>
    <property type="molecule type" value="Genomic_DNA"/>
</dbReference>
<accession>A0A9D4NH32</accession>
<comment type="caution">
    <text evidence="1">The sequence shown here is derived from an EMBL/GenBank/DDBJ whole genome shotgun (WGS) entry which is preliminary data.</text>
</comment>
<name>A0A9D4NH32_DREPO</name>
<evidence type="ECO:0000313" key="1">
    <source>
        <dbReference type="EMBL" id="KAH3894576.1"/>
    </source>
</evidence>
<organism evidence="1 2">
    <name type="scientific">Dreissena polymorpha</name>
    <name type="common">Zebra mussel</name>
    <name type="synonym">Mytilus polymorpha</name>
    <dbReference type="NCBI Taxonomy" id="45954"/>
    <lineage>
        <taxon>Eukaryota</taxon>
        <taxon>Metazoa</taxon>
        <taxon>Spiralia</taxon>
        <taxon>Lophotrochozoa</taxon>
        <taxon>Mollusca</taxon>
        <taxon>Bivalvia</taxon>
        <taxon>Autobranchia</taxon>
        <taxon>Heteroconchia</taxon>
        <taxon>Euheterodonta</taxon>
        <taxon>Imparidentia</taxon>
        <taxon>Neoheterodontei</taxon>
        <taxon>Myida</taxon>
        <taxon>Dreissenoidea</taxon>
        <taxon>Dreissenidae</taxon>
        <taxon>Dreissena</taxon>
    </lineage>
</organism>
<keyword evidence="2" id="KW-1185">Reference proteome</keyword>
<protein>
    <submittedName>
        <fullName evidence="1">Uncharacterized protein</fullName>
    </submittedName>
</protein>
<proteinExistence type="predicted"/>
<gene>
    <name evidence="1" type="ORF">DPMN_018733</name>
</gene>